<evidence type="ECO:0000313" key="3">
    <source>
        <dbReference type="Proteomes" id="UP000823775"/>
    </source>
</evidence>
<evidence type="ECO:0000313" key="2">
    <source>
        <dbReference type="EMBL" id="MCE2055907.1"/>
    </source>
</evidence>
<feature type="region of interest" description="Disordered" evidence="1">
    <location>
        <begin position="1"/>
        <end position="76"/>
    </location>
</feature>
<sequence>MARSDSDSDEESSEVSTLAQSRGTDKETDFLNVPSEPEYEQENSRGTNPENNGGSQNSGSLGEDESVRGDTDSSTEDDVVSFFVSESFDDLVPIEALRIGAQKLARVDAKGLGIAKKLRFDSDPASRTRARKPQCPTLLPPLVPCQ</sequence>
<evidence type="ECO:0000256" key="1">
    <source>
        <dbReference type="SAM" id="MobiDB-lite"/>
    </source>
</evidence>
<name>A0ABS8W4V5_DATST</name>
<feature type="region of interest" description="Disordered" evidence="1">
    <location>
        <begin position="122"/>
        <end position="146"/>
    </location>
</feature>
<feature type="compositionally biased region" description="Low complexity" evidence="1">
    <location>
        <begin position="51"/>
        <end position="60"/>
    </location>
</feature>
<comment type="caution">
    <text evidence="2">The sequence shown here is derived from an EMBL/GenBank/DDBJ whole genome shotgun (WGS) entry which is preliminary data.</text>
</comment>
<keyword evidence="3" id="KW-1185">Reference proteome</keyword>
<proteinExistence type="predicted"/>
<accession>A0ABS8W4V5</accession>
<protein>
    <submittedName>
        <fullName evidence="2">Uncharacterized protein</fullName>
    </submittedName>
</protein>
<reference evidence="2 3" key="1">
    <citation type="journal article" date="2021" name="BMC Genomics">
        <title>Datura genome reveals duplications of psychoactive alkaloid biosynthetic genes and high mutation rate following tissue culture.</title>
        <authorList>
            <person name="Rajewski A."/>
            <person name="Carter-House D."/>
            <person name="Stajich J."/>
            <person name="Litt A."/>
        </authorList>
    </citation>
    <scope>NUCLEOTIDE SEQUENCE [LARGE SCALE GENOMIC DNA]</scope>
    <source>
        <strain evidence="2">AR-01</strain>
    </source>
</reference>
<gene>
    <name evidence="2" type="ORF">HAX54_043721</name>
</gene>
<organism evidence="2 3">
    <name type="scientific">Datura stramonium</name>
    <name type="common">Jimsonweed</name>
    <name type="synonym">Common thornapple</name>
    <dbReference type="NCBI Taxonomy" id="4076"/>
    <lineage>
        <taxon>Eukaryota</taxon>
        <taxon>Viridiplantae</taxon>
        <taxon>Streptophyta</taxon>
        <taxon>Embryophyta</taxon>
        <taxon>Tracheophyta</taxon>
        <taxon>Spermatophyta</taxon>
        <taxon>Magnoliopsida</taxon>
        <taxon>eudicotyledons</taxon>
        <taxon>Gunneridae</taxon>
        <taxon>Pentapetalae</taxon>
        <taxon>asterids</taxon>
        <taxon>lamiids</taxon>
        <taxon>Solanales</taxon>
        <taxon>Solanaceae</taxon>
        <taxon>Solanoideae</taxon>
        <taxon>Datureae</taxon>
        <taxon>Datura</taxon>
    </lineage>
</organism>
<dbReference type="EMBL" id="JACEIK010006575">
    <property type="protein sequence ID" value="MCE2055907.1"/>
    <property type="molecule type" value="Genomic_DNA"/>
</dbReference>
<dbReference type="Proteomes" id="UP000823775">
    <property type="component" value="Unassembled WGS sequence"/>
</dbReference>